<dbReference type="SMART" id="SM00346">
    <property type="entry name" value="HTH_ICLR"/>
    <property type="match status" value="1"/>
</dbReference>
<dbReference type="InterPro" id="IPR036390">
    <property type="entry name" value="WH_DNA-bd_sf"/>
</dbReference>
<proteinExistence type="predicted"/>
<evidence type="ECO:0000256" key="2">
    <source>
        <dbReference type="ARBA" id="ARBA00023163"/>
    </source>
</evidence>
<evidence type="ECO:0000313" key="5">
    <source>
        <dbReference type="Proteomes" id="UP000594468"/>
    </source>
</evidence>
<dbReference type="SUPFAM" id="SSF55781">
    <property type="entry name" value="GAF domain-like"/>
    <property type="match status" value="1"/>
</dbReference>
<dbReference type="Pfam" id="PF09339">
    <property type="entry name" value="HTH_IclR"/>
    <property type="match status" value="1"/>
</dbReference>
<dbReference type="AlphaFoldDB" id="A0A7S8EBL1"/>
<dbReference type="InterPro" id="IPR011576">
    <property type="entry name" value="Pyridox_Oxase_N"/>
</dbReference>
<reference evidence="4 5" key="1">
    <citation type="submission" date="2020-02" db="EMBL/GenBank/DDBJ databases">
        <authorList>
            <person name="Zheng R.K."/>
            <person name="Sun C.M."/>
        </authorList>
    </citation>
    <scope>NUCLEOTIDE SEQUENCE [LARGE SCALE GENOMIC DNA]</scope>
    <source>
        <strain evidence="5">rifampicinis</strain>
    </source>
</reference>
<protein>
    <submittedName>
        <fullName evidence="4">Helix-turn-helix domain-containing protein</fullName>
    </submittedName>
</protein>
<accession>A0A7S8EBL1</accession>
<dbReference type="SUPFAM" id="SSF50475">
    <property type="entry name" value="FMN-binding split barrel"/>
    <property type="match status" value="1"/>
</dbReference>
<sequence>MPAQETIPSVERTLLLLEMLRARPDGVALQDLLASLDISRSSLFALLNTLKHLGYVEQADKRGHYYPGPRLQAWSQSSTFPQQDQISAFYHEANAITCQETLALAVPVPQGSVVIAQVESPQHVRSVYAMGQVHDQPTACAAYDVLHAPSPEVKQYGFAQRCDDDSVELALPVCADGSRADYALLFSAPAFRMHDDLLDEVLPMLREMAARLSYRLGAPAYTPYQAQTDLNPTMPMQPEQIDAFLRGPWTARLACLRDDQTPHVVPVWQQWDGQNFHVIAWRGSQWANYVMAQPQVSITVDEPWPPFRRVTARGVAYALQPHTASYDGLLQSLHRRFLGDQPFVEGQLPIAQAFRIEPEKVRGWRGMPVR</sequence>
<dbReference type="InterPro" id="IPR036388">
    <property type="entry name" value="WH-like_DNA-bd_sf"/>
</dbReference>
<evidence type="ECO:0000259" key="3">
    <source>
        <dbReference type="PROSITE" id="PS51077"/>
    </source>
</evidence>
<dbReference type="InterPro" id="IPR029016">
    <property type="entry name" value="GAF-like_dom_sf"/>
</dbReference>
<evidence type="ECO:0000256" key="1">
    <source>
        <dbReference type="ARBA" id="ARBA00023015"/>
    </source>
</evidence>
<dbReference type="InterPro" id="IPR012349">
    <property type="entry name" value="Split_barrel_FMN-bd"/>
</dbReference>
<feature type="domain" description="HTH iclR-type" evidence="3">
    <location>
        <begin position="7"/>
        <end position="69"/>
    </location>
</feature>
<dbReference type="Proteomes" id="UP000594468">
    <property type="component" value="Chromosome"/>
</dbReference>
<keyword evidence="2" id="KW-0804">Transcription</keyword>
<dbReference type="InterPro" id="IPR050707">
    <property type="entry name" value="HTH_MetabolicPath_Reg"/>
</dbReference>
<dbReference type="SUPFAM" id="SSF46785">
    <property type="entry name" value="Winged helix' DNA-binding domain"/>
    <property type="match status" value="1"/>
</dbReference>
<gene>
    <name evidence="4" type="ORF">G4Y79_05990</name>
</gene>
<dbReference type="Gene3D" id="2.30.110.10">
    <property type="entry name" value="Electron Transport, Fmn-binding Protein, Chain A"/>
    <property type="match status" value="1"/>
</dbReference>
<evidence type="ECO:0000313" key="4">
    <source>
        <dbReference type="EMBL" id="QPC83927.1"/>
    </source>
</evidence>
<dbReference type="PROSITE" id="PS51077">
    <property type="entry name" value="HTH_ICLR"/>
    <property type="match status" value="1"/>
</dbReference>
<dbReference type="EMBL" id="CP062983">
    <property type="protein sequence ID" value="QPC83927.1"/>
    <property type="molecule type" value="Genomic_DNA"/>
</dbReference>
<dbReference type="PANTHER" id="PTHR30136">
    <property type="entry name" value="HELIX-TURN-HELIX TRANSCRIPTIONAL REGULATOR, ICLR FAMILY"/>
    <property type="match status" value="1"/>
</dbReference>
<dbReference type="GO" id="GO:0003700">
    <property type="term" value="F:DNA-binding transcription factor activity"/>
    <property type="evidence" value="ECO:0007669"/>
    <property type="project" value="TreeGrafter"/>
</dbReference>
<keyword evidence="1" id="KW-0805">Transcription regulation</keyword>
<keyword evidence="5" id="KW-1185">Reference proteome</keyword>
<organism evidence="4 5">
    <name type="scientific">Phototrophicus methaneseepsis</name>
    <dbReference type="NCBI Taxonomy" id="2710758"/>
    <lineage>
        <taxon>Bacteria</taxon>
        <taxon>Bacillati</taxon>
        <taxon>Chloroflexota</taxon>
        <taxon>Candidatus Thermofontia</taxon>
        <taxon>Phototrophicales</taxon>
        <taxon>Phototrophicaceae</taxon>
        <taxon>Phototrophicus</taxon>
    </lineage>
</organism>
<dbReference type="GO" id="GO:0003677">
    <property type="term" value="F:DNA binding"/>
    <property type="evidence" value="ECO:0007669"/>
    <property type="project" value="InterPro"/>
</dbReference>
<dbReference type="Pfam" id="PF01243">
    <property type="entry name" value="PNPOx_N"/>
    <property type="match status" value="1"/>
</dbReference>
<name>A0A7S8EBL1_9CHLR</name>
<dbReference type="InterPro" id="IPR005471">
    <property type="entry name" value="Tscrpt_reg_IclR_N"/>
</dbReference>
<dbReference type="PANTHER" id="PTHR30136:SF35">
    <property type="entry name" value="HTH-TYPE TRANSCRIPTIONAL REGULATOR RV1719"/>
    <property type="match status" value="1"/>
</dbReference>
<dbReference type="GO" id="GO:0045892">
    <property type="term" value="P:negative regulation of DNA-templated transcription"/>
    <property type="evidence" value="ECO:0007669"/>
    <property type="project" value="TreeGrafter"/>
</dbReference>
<dbReference type="Gene3D" id="3.30.450.40">
    <property type="match status" value="1"/>
</dbReference>
<dbReference type="RefSeq" id="WP_195171991.1">
    <property type="nucleotide sequence ID" value="NZ_CP062983.1"/>
</dbReference>
<dbReference type="Gene3D" id="1.10.10.10">
    <property type="entry name" value="Winged helix-like DNA-binding domain superfamily/Winged helix DNA-binding domain"/>
    <property type="match status" value="1"/>
</dbReference>
<dbReference type="KEGG" id="pmet:G4Y79_05990"/>